<keyword evidence="1" id="KW-1133">Transmembrane helix</keyword>
<feature type="transmembrane region" description="Helical" evidence="1">
    <location>
        <begin position="22"/>
        <end position="45"/>
    </location>
</feature>
<keyword evidence="1" id="KW-0812">Transmembrane</keyword>
<feature type="transmembrane region" description="Helical" evidence="1">
    <location>
        <begin position="257"/>
        <end position="277"/>
    </location>
</feature>
<evidence type="ECO:0000313" key="3">
    <source>
        <dbReference type="Proteomes" id="UP000281553"/>
    </source>
</evidence>
<proteinExistence type="predicted"/>
<evidence type="ECO:0000313" key="2">
    <source>
        <dbReference type="EMBL" id="VDK82336.1"/>
    </source>
</evidence>
<feature type="transmembrane region" description="Helical" evidence="1">
    <location>
        <begin position="99"/>
        <end position="118"/>
    </location>
</feature>
<protein>
    <recommendedName>
        <fullName evidence="4">G-protein coupled receptors family 1 profile domain-containing protein</fullName>
    </recommendedName>
</protein>
<feature type="transmembrane region" description="Helical" evidence="1">
    <location>
        <begin position="297"/>
        <end position="314"/>
    </location>
</feature>
<feature type="transmembrane region" description="Helical" evidence="1">
    <location>
        <begin position="186"/>
        <end position="212"/>
    </location>
</feature>
<feature type="transmembrane region" description="Helical" evidence="1">
    <location>
        <begin position="138"/>
        <end position="158"/>
    </location>
</feature>
<organism evidence="2 3">
    <name type="scientific">Dibothriocephalus latus</name>
    <name type="common">Fish tapeworm</name>
    <name type="synonym">Diphyllobothrium latum</name>
    <dbReference type="NCBI Taxonomy" id="60516"/>
    <lineage>
        <taxon>Eukaryota</taxon>
        <taxon>Metazoa</taxon>
        <taxon>Spiralia</taxon>
        <taxon>Lophotrochozoa</taxon>
        <taxon>Platyhelminthes</taxon>
        <taxon>Cestoda</taxon>
        <taxon>Eucestoda</taxon>
        <taxon>Diphyllobothriidea</taxon>
        <taxon>Diphyllobothriidae</taxon>
        <taxon>Dibothriocephalus</taxon>
    </lineage>
</organism>
<reference evidence="2 3" key="1">
    <citation type="submission" date="2018-11" db="EMBL/GenBank/DDBJ databases">
        <authorList>
            <consortium name="Pathogen Informatics"/>
        </authorList>
    </citation>
    <scope>NUCLEOTIDE SEQUENCE [LARGE SCALE GENOMIC DNA]</scope>
</reference>
<dbReference type="OrthoDB" id="6248400at2759"/>
<dbReference type="Gene3D" id="1.20.1070.10">
    <property type="entry name" value="Rhodopsin 7-helix transmembrane proteins"/>
    <property type="match status" value="1"/>
</dbReference>
<keyword evidence="3" id="KW-1185">Reference proteome</keyword>
<dbReference type="AlphaFoldDB" id="A0A3P6T354"/>
<evidence type="ECO:0008006" key="4">
    <source>
        <dbReference type="Google" id="ProtNLM"/>
    </source>
</evidence>
<evidence type="ECO:0000256" key="1">
    <source>
        <dbReference type="SAM" id="Phobius"/>
    </source>
</evidence>
<keyword evidence="1" id="KW-0472">Membrane</keyword>
<sequence length="332" mass="37875">MGESHTFWYCIDSQQWPDVFDILLIMFDALGVLLNFVVAILLFMLRGPCKTSLALLRGFVMSCAMASLVNLIEDAGPQIQKTSSYHYNRLVCIFWESRFLYWIFLVIASQFLFFFAVYRFLDMTGADEYKMISAEYQISTYSTTIAVFSVFMTIPQTFSVNLVGDDCSCSNRKINIPFLSLIYAQVYLWVSILMVFDGCVLTYICVCLLRLIRTPTECRREDKLELLHFDNTRFSETQLSANTSAAALGRITGSMCIIPLFVNYLACVSYDVLYQFASALDLTTYVIGTGVQKFGELLIVGQFVMVPIVLLVYIRPLRKGLKKYWKIVAAKT</sequence>
<dbReference type="EMBL" id="UYRU01043496">
    <property type="protein sequence ID" value="VDK82336.1"/>
    <property type="molecule type" value="Genomic_DNA"/>
</dbReference>
<gene>
    <name evidence="2" type="ORF">DILT_LOCUS3331</name>
</gene>
<accession>A0A3P6T354</accession>
<name>A0A3P6T354_DIBLA</name>
<dbReference type="Proteomes" id="UP000281553">
    <property type="component" value="Unassembled WGS sequence"/>
</dbReference>
<feature type="transmembrane region" description="Helical" evidence="1">
    <location>
        <begin position="54"/>
        <end position="72"/>
    </location>
</feature>